<evidence type="ECO:0000313" key="7">
    <source>
        <dbReference type="Proteomes" id="UP001164746"/>
    </source>
</evidence>
<dbReference type="SUPFAM" id="SSF55816">
    <property type="entry name" value="5'-nucleotidase (syn. UDP-sugar hydrolase), C-terminal domain"/>
    <property type="match status" value="1"/>
</dbReference>
<dbReference type="InterPro" id="IPR006179">
    <property type="entry name" value="5_nucleotidase/apyrase"/>
</dbReference>
<dbReference type="SUPFAM" id="SSF56300">
    <property type="entry name" value="Metallo-dependent phosphatases"/>
    <property type="match status" value="1"/>
</dbReference>
<feature type="region of interest" description="Disordered" evidence="3">
    <location>
        <begin position="831"/>
        <end position="853"/>
    </location>
</feature>
<feature type="region of interest" description="Disordered" evidence="3">
    <location>
        <begin position="635"/>
        <end position="713"/>
    </location>
</feature>
<feature type="compositionally biased region" description="Low complexity" evidence="3">
    <location>
        <begin position="840"/>
        <end position="853"/>
    </location>
</feature>
<comment type="similarity">
    <text evidence="1">Belongs to the 5'-nucleotidase family.</text>
</comment>
<organism evidence="6 7">
    <name type="scientific">Mya arenaria</name>
    <name type="common">Soft-shell clam</name>
    <dbReference type="NCBI Taxonomy" id="6604"/>
    <lineage>
        <taxon>Eukaryota</taxon>
        <taxon>Metazoa</taxon>
        <taxon>Spiralia</taxon>
        <taxon>Lophotrochozoa</taxon>
        <taxon>Mollusca</taxon>
        <taxon>Bivalvia</taxon>
        <taxon>Autobranchia</taxon>
        <taxon>Heteroconchia</taxon>
        <taxon>Euheterodonta</taxon>
        <taxon>Imparidentia</taxon>
        <taxon>Neoheterodontei</taxon>
        <taxon>Myida</taxon>
        <taxon>Myoidea</taxon>
        <taxon>Myidae</taxon>
        <taxon>Mya</taxon>
    </lineage>
</organism>
<feature type="domain" description="5'-Nucleotidase C-terminal" evidence="5">
    <location>
        <begin position="438"/>
        <end position="574"/>
    </location>
</feature>
<accession>A0ABY7EXM1</accession>
<reference evidence="6" key="1">
    <citation type="submission" date="2022-11" db="EMBL/GenBank/DDBJ databases">
        <title>Centuries of genome instability and evolution in soft-shell clam transmissible cancer (bioRxiv).</title>
        <authorList>
            <person name="Hart S.F.M."/>
            <person name="Yonemitsu M.A."/>
            <person name="Giersch R.M."/>
            <person name="Beal B.F."/>
            <person name="Arriagada G."/>
            <person name="Davis B.W."/>
            <person name="Ostrander E.A."/>
            <person name="Goff S.P."/>
            <person name="Metzger M.J."/>
        </authorList>
    </citation>
    <scope>NUCLEOTIDE SEQUENCE</scope>
    <source>
        <strain evidence="6">MELC-2E11</strain>
        <tissue evidence="6">Siphon/mantle</tissue>
    </source>
</reference>
<dbReference type="PANTHER" id="PTHR11575:SF48">
    <property type="entry name" value="5'-NUCLEOTIDASE"/>
    <property type="match status" value="1"/>
</dbReference>
<dbReference type="PANTHER" id="PTHR11575">
    <property type="entry name" value="5'-NUCLEOTIDASE-RELATED"/>
    <property type="match status" value="1"/>
</dbReference>
<evidence type="ECO:0000256" key="1">
    <source>
        <dbReference type="ARBA" id="ARBA00006654"/>
    </source>
</evidence>
<sequence length="853" mass="95033">MVKNLNNRHGYTTADLNVVPNKIFYEKPGPSHVPIAIVLNGKLPPSTSQRKNVQLSSILATMDCCQDHRLIQTRYNQELLKPATVTHLEFLEGESTARSHLSIVFGGRAANHWAQRTSHRAWGNGSGFLCSVDCTPLLSHRLVKPGSHPALPVFVEMSIRDNQYEKVSMGPKKLTILHFNDVYNVEPQKMEPAGGAARMAHYVHSLKEENPLVLFSGDALNPSLMSIFLKGEQMQPVLNSIPVHCAVYGNHDFDFGVDHLEDFVEQSTFPWLLSNITDKLSDAPLAHGKVKHLMDWGGTKIGLMGLVEEEWIDTLSTIDPADIIFEDFVKVGNQLAKELREEGAELVIALTHMRWPNDRKVAEDIPGVDIVLGGHDHDYGLETVNGKYVLKSGTDFRNMSKIAVEIKDNDISFNIERVDFDSSFPEDEKMKMEIQRMSGNFVTDIILEAVPADICMMNSGTFRSDRIHSKGEFKLRDLLTILPMVDPLVVIEITGADVIAALENGVSSIPKLEGRFPQLSGLTFVFDPSKPPGQRVEPELVKVQDEYVQLDQKYRLCTKEYIATGKDGYDMFKDCPIVVSSEQCPTISTAVRNHFDSVQILLNEKQCRSGHRQSLCSIVGRTLLMRKTLEKFMSNAKVKSRSSSISSPPLTNDNDSKDVNQNAHKDQPDAPIRTNKHKPISSEPEISGEPFKTPSEPPEGSPKKKPRTDNLVSDKKAISKAEVAVLENAAIAWSKESQDKYCSRRDSLIGDAAHLEHLAKITQVFTKPLKNVPKKLTSQTSHAYVRQMSIEDVEEKQVHLCPKVEGRIVRADQQKIRSMLAEKQAGLGQHVMDQVIQEASSSRESSVDSSASS</sequence>
<dbReference type="Gene3D" id="3.60.21.10">
    <property type="match status" value="1"/>
</dbReference>
<dbReference type="PRINTS" id="PR01607">
    <property type="entry name" value="APYRASEFAMLY"/>
</dbReference>
<dbReference type="CDD" id="cd07406">
    <property type="entry name" value="MPP_CG11883_N"/>
    <property type="match status" value="1"/>
</dbReference>
<dbReference type="InterPro" id="IPR004843">
    <property type="entry name" value="Calcineurin-like_PHP"/>
</dbReference>
<feature type="domain" description="Calcineurin-like phosphoesterase" evidence="4">
    <location>
        <begin position="175"/>
        <end position="379"/>
    </location>
</feature>
<gene>
    <name evidence="6" type="ORF">MAR_027782</name>
</gene>
<evidence type="ECO:0000256" key="3">
    <source>
        <dbReference type="SAM" id="MobiDB-lite"/>
    </source>
</evidence>
<name>A0ABY7EXM1_MYAAR</name>
<dbReference type="Pfam" id="PF00149">
    <property type="entry name" value="Metallophos"/>
    <property type="match status" value="1"/>
</dbReference>
<dbReference type="Gene3D" id="3.90.780.10">
    <property type="entry name" value="5'-Nucleotidase, C-terminal domain"/>
    <property type="match status" value="1"/>
</dbReference>
<evidence type="ECO:0000256" key="2">
    <source>
        <dbReference type="ARBA" id="ARBA00022729"/>
    </source>
</evidence>
<keyword evidence="2" id="KW-0732">Signal</keyword>
<dbReference type="Pfam" id="PF02872">
    <property type="entry name" value="5_nucleotid_C"/>
    <property type="match status" value="1"/>
</dbReference>
<dbReference type="Proteomes" id="UP001164746">
    <property type="component" value="Chromosome 8"/>
</dbReference>
<dbReference type="InterPro" id="IPR041821">
    <property type="entry name" value="CG11883_N"/>
</dbReference>
<evidence type="ECO:0000259" key="4">
    <source>
        <dbReference type="Pfam" id="PF00149"/>
    </source>
</evidence>
<dbReference type="InterPro" id="IPR036907">
    <property type="entry name" value="5'-Nucleotdase_C_sf"/>
</dbReference>
<protein>
    <submittedName>
        <fullName evidence="6">MGGB-like protein</fullName>
    </submittedName>
</protein>
<evidence type="ECO:0000259" key="5">
    <source>
        <dbReference type="Pfam" id="PF02872"/>
    </source>
</evidence>
<proteinExistence type="inferred from homology"/>
<dbReference type="InterPro" id="IPR008334">
    <property type="entry name" value="5'-Nucleotdase_C"/>
</dbReference>
<feature type="compositionally biased region" description="Basic and acidic residues" evidence="3">
    <location>
        <begin position="654"/>
        <end position="668"/>
    </location>
</feature>
<evidence type="ECO:0000313" key="6">
    <source>
        <dbReference type="EMBL" id="WAR13602.1"/>
    </source>
</evidence>
<dbReference type="InterPro" id="IPR029052">
    <property type="entry name" value="Metallo-depent_PP-like"/>
</dbReference>
<keyword evidence="7" id="KW-1185">Reference proteome</keyword>
<dbReference type="EMBL" id="CP111019">
    <property type="protein sequence ID" value="WAR13602.1"/>
    <property type="molecule type" value="Genomic_DNA"/>
</dbReference>